<accession>A0A0J7MS57</accession>
<comment type="caution">
    <text evidence="1">The sequence shown here is derived from an EMBL/GenBank/DDBJ whole genome shotgun (WGS) entry which is preliminary data.</text>
</comment>
<dbReference type="EMBL" id="LBMM01020246">
    <property type="protein sequence ID" value="KMQ83330.1"/>
    <property type="molecule type" value="Genomic_DNA"/>
</dbReference>
<organism evidence="1 2">
    <name type="scientific">Lasius niger</name>
    <name type="common">Black garden ant</name>
    <dbReference type="NCBI Taxonomy" id="67767"/>
    <lineage>
        <taxon>Eukaryota</taxon>
        <taxon>Metazoa</taxon>
        <taxon>Ecdysozoa</taxon>
        <taxon>Arthropoda</taxon>
        <taxon>Hexapoda</taxon>
        <taxon>Insecta</taxon>
        <taxon>Pterygota</taxon>
        <taxon>Neoptera</taxon>
        <taxon>Endopterygota</taxon>
        <taxon>Hymenoptera</taxon>
        <taxon>Apocrita</taxon>
        <taxon>Aculeata</taxon>
        <taxon>Formicoidea</taxon>
        <taxon>Formicidae</taxon>
        <taxon>Formicinae</taxon>
        <taxon>Lasius</taxon>
        <taxon>Lasius</taxon>
    </lineage>
</organism>
<reference evidence="1 2" key="1">
    <citation type="submission" date="2015-04" db="EMBL/GenBank/DDBJ databases">
        <title>Lasius niger genome sequencing.</title>
        <authorList>
            <person name="Konorov E.A."/>
            <person name="Nikitin M.A."/>
            <person name="Kirill M.V."/>
            <person name="Chang P."/>
        </authorList>
    </citation>
    <scope>NUCLEOTIDE SEQUENCE [LARGE SCALE GENOMIC DNA]</scope>
    <source>
        <tissue evidence="1">Whole</tissue>
    </source>
</reference>
<dbReference type="PaxDb" id="67767-A0A0J7MS57"/>
<evidence type="ECO:0000313" key="2">
    <source>
        <dbReference type="Proteomes" id="UP000036403"/>
    </source>
</evidence>
<dbReference type="AlphaFoldDB" id="A0A0J7MS57"/>
<name>A0A0J7MS57_LASNI</name>
<dbReference type="Proteomes" id="UP000036403">
    <property type="component" value="Unassembled WGS sequence"/>
</dbReference>
<sequence>MKGIGRKMKLKEREERKNNIVIRSLEEKEEIREGVEKVLEEIGAKVKIEEVRRVGGKYGKEERMVVVKLGSRKQKREVMEKKKG</sequence>
<protein>
    <submittedName>
        <fullName evidence="1">Uncharacterized protein</fullName>
    </submittedName>
</protein>
<proteinExistence type="predicted"/>
<evidence type="ECO:0000313" key="1">
    <source>
        <dbReference type="EMBL" id="KMQ83330.1"/>
    </source>
</evidence>
<keyword evidence="2" id="KW-1185">Reference proteome</keyword>
<gene>
    <name evidence="1" type="ORF">RF55_20324</name>
</gene>